<feature type="chain" id="PRO_5001590591" evidence="1">
    <location>
        <begin position="26"/>
        <end position="206"/>
    </location>
</feature>
<keyword evidence="1" id="KW-0732">Signal</keyword>
<evidence type="ECO:0000256" key="1">
    <source>
        <dbReference type="SAM" id="SignalP"/>
    </source>
</evidence>
<dbReference type="PaxDb" id="8022-A0A060X2L7"/>
<name>A0A060X2L7_ONCMY</name>
<reference evidence="2" key="1">
    <citation type="journal article" date="2014" name="Nat. Commun.">
        <title>The rainbow trout genome provides novel insights into evolution after whole-genome duplication in vertebrates.</title>
        <authorList>
            <person name="Berthelot C."/>
            <person name="Brunet F."/>
            <person name="Chalopin D."/>
            <person name="Juanchich A."/>
            <person name="Bernard M."/>
            <person name="Noel B."/>
            <person name="Bento P."/>
            <person name="Da Silva C."/>
            <person name="Labadie K."/>
            <person name="Alberti A."/>
            <person name="Aury J.M."/>
            <person name="Louis A."/>
            <person name="Dehais P."/>
            <person name="Bardou P."/>
            <person name="Montfort J."/>
            <person name="Klopp C."/>
            <person name="Cabau C."/>
            <person name="Gaspin C."/>
            <person name="Thorgaard G.H."/>
            <person name="Boussaha M."/>
            <person name="Quillet E."/>
            <person name="Guyomard R."/>
            <person name="Galiana D."/>
            <person name="Bobe J."/>
            <person name="Volff J.N."/>
            <person name="Genet C."/>
            <person name="Wincker P."/>
            <person name="Jaillon O."/>
            <person name="Roest Crollius H."/>
            <person name="Guiguen Y."/>
        </authorList>
    </citation>
    <scope>NUCLEOTIDE SEQUENCE [LARGE SCALE GENOMIC DNA]</scope>
</reference>
<evidence type="ECO:0000313" key="2">
    <source>
        <dbReference type="EMBL" id="CDQ71110.1"/>
    </source>
</evidence>
<dbReference type="STRING" id="8022.A0A060X2L7"/>
<organism evidence="2 3">
    <name type="scientific">Oncorhynchus mykiss</name>
    <name type="common">Rainbow trout</name>
    <name type="synonym">Salmo gairdneri</name>
    <dbReference type="NCBI Taxonomy" id="8022"/>
    <lineage>
        <taxon>Eukaryota</taxon>
        <taxon>Metazoa</taxon>
        <taxon>Chordata</taxon>
        <taxon>Craniata</taxon>
        <taxon>Vertebrata</taxon>
        <taxon>Euteleostomi</taxon>
        <taxon>Actinopterygii</taxon>
        <taxon>Neopterygii</taxon>
        <taxon>Teleostei</taxon>
        <taxon>Protacanthopterygii</taxon>
        <taxon>Salmoniformes</taxon>
        <taxon>Salmonidae</taxon>
        <taxon>Salmoninae</taxon>
        <taxon>Oncorhynchus</taxon>
    </lineage>
</organism>
<feature type="signal peptide" evidence="1">
    <location>
        <begin position="1"/>
        <end position="25"/>
    </location>
</feature>
<dbReference type="EMBL" id="FR904750">
    <property type="protein sequence ID" value="CDQ71110.1"/>
    <property type="molecule type" value="Genomic_DNA"/>
</dbReference>
<dbReference type="AlphaFoldDB" id="A0A060X2L7"/>
<evidence type="ECO:0000313" key="3">
    <source>
        <dbReference type="Proteomes" id="UP000193380"/>
    </source>
</evidence>
<protein>
    <submittedName>
        <fullName evidence="2">Uncharacterized protein</fullName>
    </submittedName>
</protein>
<dbReference type="Proteomes" id="UP000193380">
    <property type="component" value="Unassembled WGS sequence"/>
</dbReference>
<sequence length="206" mass="22689">MQFGLRVICGRVLLLACMYCKCVSSLCVAESGESTLQKRPCTRDSLRKSLSLRTHVKTHRGRTCLRGIDQRKTVVTMSIHIVALGSECPGGARPGEEAMGQGQLQGGLLWSYLGHGAVAGGPEETSLSNSAFMEYTSRVFGDVTVVVQDCPSWVCVCVCVCVCVKYILKIMVVLKRNLEEHQNLQLICQRTNHSQRQTDIIPTDKI</sequence>
<proteinExistence type="predicted"/>
<gene>
    <name evidence="2" type="ORF">GSONMT00035477001</name>
</gene>
<accession>A0A060X2L7</accession>
<reference evidence="2" key="2">
    <citation type="submission" date="2014-03" db="EMBL/GenBank/DDBJ databases">
        <authorList>
            <person name="Genoscope - CEA"/>
        </authorList>
    </citation>
    <scope>NUCLEOTIDE SEQUENCE</scope>
</reference>